<proteinExistence type="predicted"/>
<gene>
    <name evidence="2" type="ORF">FOVG_16560</name>
</gene>
<reference evidence="2" key="2">
    <citation type="submission" date="2012-05" db="EMBL/GenBank/DDBJ databases">
        <title>Annotation of the Genome Sequence of Fusarium oxysporum HDV247.</title>
        <authorList>
            <consortium name="The Broad Institute Genomics Platform"/>
            <person name="Ma L.-J."/>
            <person name="Corby-Kistler H."/>
            <person name="Broz K."/>
            <person name="Gale L.R."/>
            <person name="Jonkers W."/>
            <person name="O'Donnell K."/>
            <person name="Ploetz R."/>
            <person name="Steinberg C."/>
            <person name="Schwartz D.C."/>
            <person name="VanEtten H."/>
            <person name="Zhou S."/>
            <person name="Young S.K."/>
            <person name="Zeng Q."/>
            <person name="Gargeya S."/>
            <person name="Fitzgerald M."/>
            <person name="Abouelleil A."/>
            <person name="Alvarado L."/>
            <person name="Chapman S.B."/>
            <person name="Gainer-Dewar J."/>
            <person name="Goldberg J."/>
            <person name="Griggs A."/>
            <person name="Gujja S."/>
            <person name="Hansen M."/>
            <person name="Howarth C."/>
            <person name="Imamovic A."/>
            <person name="Ireland A."/>
            <person name="Larimer J."/>
            <person name="McCowan C."/>
            <person name="Murphy C."/>
            <person name="Pearson M."/>
            <person name="Poon T.W."/>
            <person name="Priest M."/>
            <person name="Roberts A."/>
            <person name="Saif S."/>
            <person name="Shea T."/>
            <person name="Sykes S."/>
            <person name="Wortman J."/>
            <person name="Nusbaum C."/>
            <person name="Birren B."/>
        </authorList>
    </citation>
    <scope>NUCLEOTIDE SEQUENCE</scope>
    <source>
        <strain evidence="2">HDV247</strain>
    </source>
</reference>
<protein>
    <submittedName>
        <fullName evidence="2">Uncharacterized protein</fullName>
    </submittedName>
</protein>
<evidence type="ECO:0000256" key="1">
    <source>
        <dbReference type="SAM" id="MobiDB-lite"/>
    </source>
</evidence>
<dbReference type="HOGENOM" id="CLU_2757852_0_0_1"/>
<dbReference type="EMBL" id="JH650999">
    <property type="protein sequence ID" value="EXA32188.1"/>
    <property type="molecule type" value="Genomic_DNA"/>
</dbReference>
<accession>W9NHD4</accession>
<feature type="compositionally biased region" description="Basic and acidic residues" evidence="1">
    <location>
        <begin position="49"/>
        <end position="70"/>
    </location>
</feature>
<organism evidence="2">
    <name type="scientific">Fusarium oxysporum f. sp. pisi HDV247</name>
    <dbReference type="NCBI Taxonomy" id="1080344"/>
    <lineage>
        <taxon>Eukaryota</taxon>
        <taxon>Fungi</taxon>
        <taxon>Dikarya</taxon>
        <taxon>Ascomycota</taxon>
        <taxon>Pezizomycotina</taxon>
        <taxon>Sordariomycetes</taxon>
        <taxon>Hypocreomycetidae</taxon>
        <taxon>Hypocreales</taxon>
        <taxon>Nectriaceae</taxon>
        <taxon>Fusarium</taxon>
        <taxon>Fusarium oxysporum species complex</taxon>
    </lineage>
</organism>
<sequence length="70" mass="7638">MYPPTRILAVFPGSPAAYERVRYCPVHMESGTPSSMSQARSFSPFETSWDEKGLSDEKALPDEKPTGAGS</sequence>
<reference evidence="2" key="1">
    <citation type="submission" date="2011-10" db="EMBL/GenBank/DDBJ databases">
        <title>The Genome Sequence of Fusarium oxysporum HDV247.</title>
        <authorList>
            <consortium name="The Broad Institute Genome Sequencing Platform"/>
            <person name="Ma L.-J."/>
            <person name="Gale L.R."/>
            <person name="Schwartz D.C."/>
            <person name="Zhou S."/>
            <person name="Corby-Kistler H."/>
            <person name="Young S.K."/>
            <person name="Zeng Q."/>
            <person name="Gargeya S."/>
            <person name="Fitzgerald M."/>
            <person name="Haas B."/>
            <person name="Abouelleil A."/>
            <person name="Alvarado L."/>
            <person name="Arachchi H.M."/>
            <person name="Berlin A."/>
            <person name="Brown A."/>
            <person name="Chapman S.B."/>
            <person name="Chen Z."/>
            <person name="Dunbar C."/>
            <person name="Freedman E."/>
            <person name="Gearin G."/>
            <person name="Goldberg J."/>
            <person name="Griggs A."/>
            <person name="Gujja S."/>
            <person name="Heiman D."/>
            <person name="Howarth C."/>
            <person name="Larson L."/>
            <person name="Lui A."/>
            <person name="MacDonald P.J.P."/>
            <person name="Montmayeur A."/>
            <person name="Murphy C."/>
            <person name="Neiman D."/>
            <person name="Pearson M."/>
            <person name="Priest M."/>
            <person name="Roberts A."/>
            <person name="Saif S."/>
            <person name="Shea T."/>
            <person name="Shenoy N."/>
            <person name="Sisk P."/>
            <person name="Stolte C."/>
            <person name="Sykes S."/>
            <person name="Wortman J."/>
            <person name="Nusbaum C."/>
            <person name="Birren B."/>
        </authorList>
    </citation>
    <scope>NUCLEOTIDE SEQUENCE [LARGE SCALE GENOMIC DNA]</scope>
    <source>
        <strain evidence="2">HDV247</strain>
    </source>
</reference>
<feature type="region of interest" description="Disordered" evidence="1">
    <location>
        <begin position="27"/>
        <end position="70"/>
    </location>
</feature>
<name>W9NHD4_FUSOX</name>
<evidence type="ECO:0000313" key="2">
    <source>
        <dbReference type="EMBL" id="EXA32188.1"/>
    </source>
</evidence>
<feature type="compositionally biased region" description="Polar residues" evidence="1">
    <location>
        <begin position="31"/>
        <end position="46"/>
    </location>
</feature>
<dbReference type="AlphaFoldDB" id="W9NHD4"/>
<dbReference type="Proteomes" id="UP000030751">
    <property type="component" value="Unassembled WGS sequence"/>
</dbReference>